<evidence type="ECO:0000256" key="5">
    <source>
        <dbReference type="ARBA" id="ARBA00023242"/>
    </source>
</evidence>
<dbReference type="AlphaFoldDB" id="A0A9N7RGZ4"/>
<dbReference type="Gene3D" id="4.10.280.10">
    <property type="entry name" value="Helix-loop-helix DNA-binding domain"/>
    <property type="match status" value="1"/>
</dbReference>
<keyword evidence="5" id="KW-0539">Nucleus</keyword>
<gene>
    <name evidence="8" type="ORF">SHERM_23277</name>
</gene>
<dbReference type="Proteomes" id="UP001153555">
    <property type="component" value="Unassembled WGS sequence"/>
</dbReference>
<dbReference type="OrthoDB" id="1921534at2759"/>
<evidence type="ECO:0000313" key="9">
    <source>
        <dbReference type="Proteomes" id="UP001153555"/>
    </source>
</evidence>
<dbReference type="SUPFAM" id="SSF47459">
    <property type="entry name" value="HLH, helix-loop-helix DNA-binding domain"/>
    <property type="match status" value="1"/>
</dbReference>
<dbReference type="GO" id="GO:0046983">
    <property type="term" value="F:protein dimerization activity"/>
    <property type="evidence" value="ECO:0007669"/>
    <property type="project" value="InterPro"/>
</dbReference>
<protein>
    <submittedName>
        <fullName evidence="8">Transcription factor bHLH52</fullName>
    </submittedName>
</protein>
<evidence type="ECO:0000256" key="3">
    <source>
        <dbReference type="ARBA" id="ARBA00023125"/>
    </source>
</evidence>
<dbReference type="EMBL" id="CACSLK010027752">
    <property type="protein sequence ID" value="CAA0827582.1"/>
    <property type="molecule type" value="Genomic_DNA"/>
</dbReference>
<dbReference type="GO" id="GO:0003677">
    <property type="term" value="F:DNA binding"/>
    <property type="evidence" value="ECO:0007669"/>
    <property type="project" value="UniProtKB-KW"/>
</dbReference>
<reference evidence="8" key="1">
    <citation type="submission" date="2019-12" db="EMBL/GenBank/DDBJ databases">
        <authorList>
            <person name="Scholes J."/>
        </authorList>
    </citation>
    <scope>NUCLEOTIDE SEQUENCE</scope>
</reference>
<dbReference type="PANTHER" id="PTHR45914:SF24">
    <property type="entry name" value="BHLH DOMAIN-CONTAINING PROTEIN"/>
    <property type="match status" value="1"/>
</dbReference>
<dbReference type="GO" id="GO:0003700">
    <property type="term" value="F:DNA-binding transcription factor activity"/>
    <property type="evidence" value="ECO:0007669"/>
    <property type="project" value="InterPro"/>
</dbReference>
<keyword evidence="3" id="KW-0238">DNA-binding</keyword>
<keyword evidence="2" id="KW-0805">Transcription regulation</keyword>
<feature type="region of interest" description="Disordered" evidence="6">
    <location>
        <begin position="57"/>
        <end position="76"/>
    </location>
</feature>
<evidence type="ECO:0000313" key="8">
    <source>
        <dbReference type="EMBL" id="CAA0827582.1"/>
    </source>
</evidence>
<dbReference type="PANTHER" id="PTHR45914">
    <property type="entry name" value="TRANSCRIPTION FACTOR HEC3-RELATED"/>
    <property type="match status" value="1"/>
</dbReference>
<sequence length="235" mass="27015">MALSYYYNFQTPELEPVPDYNFDPLPDYFFDFNDAFSFEPNYFESLFSPEYNNIGSNNNNNVNSTTFESSYDPQETHPPKRYKQMLYDELLVEPELSGPHRFAIRAANDVTGQPPSAQSVTARERRRRISEKTRELGSLVPGAHRMNTAEMFRAAYKYIEFLRAQVGILEFMGSYEKVYESHEEMNGLLGSCLVQEKLYGAGRCMVPSEFVRGLANEELKGFEGEIEFLIHASPV</sequence>
<proteinExistence type="predicted"/>
<organism evidence="8 9">
    <name type="scientific">Striga hermonthica</name>
    <name type="common">Purple witchweed</name>
    <name type="synonym">Buchnera hermonthica</name>
    <dbReference type="NCBI Taxonomy" id="68872"/>
    <lineage>
        <taxon>Eukaryota</taxon>
        <taxon>Viridiplantae</taxon>
        <taxon>Streptophyta</taxon>
        <taxon>Embryophyta</taxon>
        <taxon>Tracheophyta</taxon>
        <taxon>Spermatophyta</taxon>
        <taxon>Magnoliopsida</taxon>
        <taxon>eudicotyledons</taxon>
        <taxon>Gunneridae</taxon>
        <taxon>Pentapetalae</taxon>
        <taxon>asterids</taxon>
        <taxon>lamiids</taxon>
        <taxon>Lamiales</taxon>
        <taxon>Orobanchaceae</taxon>
        <taxon>Buchnereae</taxon>
        <taxon>Striga</taxon>
    </lineage>
</organism>
<dbReference type="GO" id="GO:0005634">
    <property type="term" value="C:nucleus"/>
    <property type="evidence" value="ECO:0007669"/>
    <property type="project" value="UniProtKB-SubCell"/>
</dbReference>
<evidence type="ECO:0000256" key="4">
    <source>
        <dbReference type="ARBA" id="ARBA00023163"/>
    </source>
</evidence>
<evidence type="ECO:0000259" key="7">
    <source>
        <dbReference type="PROSITE" id="PS50888"/>
    </source>
</evidence>
<name>A0A9N7RGZ4_STRHE</name>
<feature type="domain" description="BHLH" evidence="7">
    <location>
        <begin position="113"/>
        <end position="162"/>
    </location>
</feature>
<keyword evidence="9" id="KW-1185">Reference proteome</keyword>
<evidence type="ECO:0000256" key="2">
    <source>
        <dbReference type="ARBA" id="ARBA00023015"/>
    </source>
</evidence>
<evidence type="ECO:0000256" key="1">
    <source>
        <dbReference type="ARBA" id="ARBA00004123"/>
    </source>
</evidence>
<evidence type="ECO:0000256" key="6">
    <source>
        <dbReference type="SAM" id="MobiDB-lite"/>
    </source>
</evidence>
<feature type="compositionally biased region" description="Polar residues" evidence="6">
    <location>
        <begin position="64"/>
        <end position="73"/>
    </location>
</feature>
<dbReference type="PROSITE" id="PS50888">
    <property type="entry name" value="BHLH"/>
    <property type="match status" value="1"/>
</dbReference>
<dbReference type="InterPro" id="IPR011598">
    <property type="entry name" value="bHLH_dom"/>
</dbReference>
<comment type="subcellular location">
    <subcellularLocation>
        <location evidence="1">Nucleus</location>
    </subcellularLocation>
</comment>
<comment type="caution">
    <text evidence="8">The sequence shown here is derived from an EMBL/GenBank/DDBJ whole genome shotgun (WGS) entry which is preliminary data.</text>
</comment>
<dbReference type="InterPro" id="IPR045843">
    <property type="entry name" value="IND-like"/>
</dbReference>
<accession>A0A9N7RGZ4</accession>
<keyword evidence="4" id="KW-0804">Transcription</keyword>
<dbReference type="InterPro" id="IPR036638">
    <property type="entry name" value="HLH_DNA-bd_sf"/>
</dbReference>
<dbReference type="SMART" id="SM00353">
    <property type="entry name" value="HLH"/>
    <property type="match status" value="1"/>
</dbReference>